<keyword evidence="5 7" id="KW-0472">Membrane</keyword>
<evidence type="ECO:0000313" key="10">
    <source>
        <dbReference type="Proteomes" id="UP000243438"/>
    </source>
</evidence>
<dbReference type="Gene3D" id="2.40.170.20">
    <property type="entry name" value="TonB-dependent receptor, beta-barrel domain"/>
    <property type="match status" value="1"/>
</dbReference>
<dbReference type="Pfam" id="PF13715">
    <property type="entry name" value="CarbopepD_reg_2"/>
    <property type="match status" value="1"/>
</dbReference>
<dbReference type="InterPro" id="IPR036942">
    <property type="entry name" value="Beta-barrel_TonB_sf"/>
</dbReference>
<dbReference type="Gene3D" id="2.170.130.10">
    <property type="entry name" value="TonB-dependent receptor, plug domain"/>
    <property type="match status" value="1"/>
</dbReference>
<protein>
    <submittedName>
        <fullName evidence="9">TonB-linked outer membrane protein, SusC/RagA family</fullName>
    </submittedName>
</protein>
<dbReference type="InterPro" id="IPR023996">
    <property type="entry name" value="TonB-dep_OMP_SusC/RagA"/>
</dbReference>
<dbReference type="NCBIfam" id="TIGR04056">
    <property type="entry name" value="OMP_RagA_SusC"/>
    <property type="match status" value="1"/>
</dbReference>
<dbReference type="InterPro" id="IPR023997">
    <property type="entry name" value="TonB-dep_OMP_SusC/RagA_CS"/>
</dbReference>
<dbReference type="InterPro" id="IPR008969">
    <property type="entry name" value="CarboxyPept-like_regulatory"/>
</dbReference>
<dbReference type="SUPFAM" id="SSF49464">
    <property type="entry name" value="Carboxypeptidase regulatory domain-like"/>
    <property type="match status" value="1"/>
</dbReference>
<gene>
    <name evidence="9" type="ORF">XylorDRAFT_0160</name>
</gene>
<accession>A0ABP3BEZ6</accession>
<evidence type="ECO:0000256" key="4">
    <source>
        <dbReference type="ARBA" id="ARBA00022692"/>
    </source>
</evidence>
<keyword evidence="10" id="KW-1185">Reference proteome</keyword>
<keyword evidence="3 7" id="KW-1134">Transmembrane beta strand</keyword>
<dbReference type="SUPFAM" id="SSF56935">
    <property type="entry name" value="Porins"/>
    <property type="match status" value="1"/>
</dbReference>
<evidence type="ECO:0000256" key="6">
    <source>
        <dbReference type="ARBA" id="ARBA00023237"/>
    </source>
</evidence>
<dbReference type="PROSITE" id="PS52016">
    <property type="entry name" value="TONB_DEPENDENT_REC_3"/>
    <property type="match status" value="1"/>
</dbReference>
<dbReference type="Gene3D" id="2.60.40.1120">
    <property type="entry name" value="Carboxypeptidase-like, regulatory domain"/>
    <property type="match status" value="1"/>
</dbReference>
<evidence type="ECO:0000259" key="8">
    <source>
        <dbReference type="Pfam" id="PF07715"/>
    </source>
</evidence>
<dbReference type="EMBL" id="JFBS01000001">
    <property type="protein sequence ID" value="EXG77813.1"/>
    <property type="molecule type" value="Genomic_DNA"/>
</dbReference>
<evidence type="ECO:0000256" key="7">
    <source>
        <dbReference type="PROSITE-ProRule" id="PRU01360"/>
    </source>
</evidence>
<evidence type="ECO:0000256" key="1">
    <source>
        <dbReference type="ARBA" id="ARBA00004571"/>
    </source>
</evidence>
<dbReference type="InterPro" id="IPR012910">
    <property type="entry name" value="Plug_dom"/>
</dbReference>
<name>A0ABP3BEZ6_9BACT</name>
<comment type="similarity">
    <text evidence="7">Belongs to the TonB-dependent receptor family.</text>
</comment>
<dbReference type="RefSeq" id="WP_036876099.1">
    <property type="nucleotide sequence ID" value="NZ_KK073873.1"/>
</dbReference>
<dbReference type="NCBIfam" id="TIGR04057">
    <property type="entry name" value="SusC_RagA_signa"/>
    <property type="match status" value="1"/>
</dbReference>
<comment type="caution">
    <text evidence="9">The sequence shown here is derived from an EMBL/GenBank/DDBJ whole genome shotgun (WGS) entry which is preliminary data.</text>
</comment>
<evidence type="ECO:0000256" key="5">
    <source>
        <dbReference type="ARBA" id="ARBA00023136"/>
    </source>
</evidence>
<dbReference type="InterPro" id="IPR037066">
    <property type="entry name" value="Plug_dom_sf"/>
</dbReference>
<organism evidence="9 10">
    <name type="scientific">Xylanibacter oryzae DSM 17970</name>
    <dbReference type="NCBI Taxonomy" id="915438"/>
    <lineage>
        <taxon>Bacteria</taxon>
        <taxon>Pseudomonadati</taxon>
        <taxon>Bacteroidota</taxon>
        <taxon>Bacteroidia</taxon>
        <taxon>Bacteroidales</taxon>
        <taxon>Prevotellaceae</taxon>
        <taxon>Xylanibacter</taxon>
    </lineage>
</organism>
<evidence type="ECO:0000256" key="3">
    <source>
        <dbReference type="ARBA" id="ARBA00022452"/>
    </source>
</evidence>
<evidence type="ECO:0000256" key="2">
    <source>
        <dbReference type="ARBA" id="ARBA00022448"/>
    </source>
</evidence>
<sequence>MRKTLLRLCKSSLLCNVTLIAFLLFTAMNVLEASSLDAKTVTGTVTSAIDHEPLVGVTVKVLGVPNGSVTDVDGKYSINVESGQILQFSYVGYLSKTVKVGIENNINVVLKEDHKSLDEVVVVGYGVMKRSDLTGSVSSIDEKAIKQGVNTTIEQAMQGRIAGVAVTQNSGAPGGGISVQIRGVNSLSSNEPLYVIDGIAMSGSSSDNTSALSSINPSDITNIEVLKDASATAIYGSRASNGVVLITTKRGHDGKAKIQYEGYIGWQQLPKTLDMMNLKDYASFYNERANILGWGVRSDYKDPSLLTNGTDWQNVLFRTAFMDNHQVNVSGGAKDIAYSLSGGYLDQDGVGVGSSFNRASFRANFDIDVNKYIKLGMNGYFANTKQVTTFDQSNAIQTALNQFPDVAPVNPDGTYGFPQVNDFATYYSNPLFEAQMRENNSKNSSLDYNFFANITPIKGLTLRVEYGGSYGWGNTYYFQPSYSYGTVRVESLSTRGSSKNEYNSFKQYATYDIDPFKNQHMQIMLGHEAQWGKWQNLSASRKGYISDALHSLNVGDSSTATNTGDGGTPWSIESYYGRLNYNILDRYMLTATVRTDGSSSFGENNRWGWFPSAAIAWRISNEKFMKSIHWIDNMKIRLGWGLVGNQSAGSYAYGATMANTPTAWGTGYYPGNFSNQDLKWESTNSLNIGLDLNLFNNRIEFIADAYYKKTKNLLMQAQLPSYVINNDYMGMSSPWVNAGSMENKGIEFTLNTININTHGWQWRTGITISFNRNKLTKTNSSSSALSGTIGSQTYTMSEVGDAVGRFYGYNVIGMYTKESDFYQKNKLGEFLLDHNGNKIPVARPVDSSGNLYDISKTGIWVGDYIFEDVNGDGKITEADRKYIGDPNPDYTFGISNTITYKNFELSFFLNGSVGNDIYNIVKQNSTNFSKYSNLLKEATNYAKIGLINPNGSALDISNVYITNAETASYPRIYVSGGSMNDNNRISSRFVEDGSYIRLKSLSFAWNLPDKWLQPLKLEWVQIYANAQNLFTITGYDGYDPEVGSIGQSVILHGIDNYRYPSQRIYNFGIKVRF</sequence>
<keyword evidence="2 7" id="KW-0813">Transport</keyword>
<reference evidence="9" key="1">
    <citation type="submission" date="2013-07" db="EMBL/GenBank/DDBJ databases">
        <authorList>
            <consortium name="DOE Joint Genome Institute"/>
            <person name="Anderson I."/>
            <person name="Huntemann M."/>
            <person name="Han J."/>
            <person name="Chen A."/>
            <person name="Kyrpides N."/>
            <person name="Mavromatis K."/>
            <person name="Markowitz V."/>
            <person name="Palaniappan K."/>
            <person name="Ivanova N."/>
            <person name="Schaumberg A."/>
            <person name="Pati A."/>
            <person name="Liolios K."/>
            <person name="Nordberg H.P."/>
            <person name="Cantor M.N."/>
            <person name="Hua S.X."/>
            <person name="Woyke T."/>
        </authorList>
    </citation>
    <scope>NUCLEOTIDE SEQUENCE [LARGE SCALE GENOMIC DNA]</scope>
    <source>
        <strain evidence="9">DSM 17970</strain>
    </source>
</reference>
<comment type="subcellular location">
    <subcellularLocation>
        <location evidence="1 7">Cell outer membrane</location>
        <topology evidence="1 7">Multi-pass membrane protein</topology>
    </subcellularLocation>
</comment>
<keyword evidence="6 7" id="KW-0998">Cell outer membrane</keyword>
<proteinExistence type="inferred from homology"/>
<evidence type="ECO:0000313" key="9">
    <source>
        <dbReference type="EMBL" id="EXG77813.1"/>
    </source>
</evidence>
<dbReference type="Pfam" id="PF07715">
    <property type="entry name" value="Plug"/>
    <property type="match status" value="1"/>
</dbReference>
<keyword evidence="4 7" id="KW-0812">Transmembrane</keyword>
<feature type="domain" description="TonB-dependent receptor plug" evidence="8">
    <location>
        <begin position="130"/>
        <end position="243"/>
    </location>
</feature>
<dbReference type="InterPro" id="IPR039426">
    <property type="entry name" value="TonB-dep_rcpt-like"/>
</dbReference>
<dbReference type="Proteomes" id="UP000243438">
    <property type="component" value="Unassembled WGS sequence"/>
</dbReference>